<dbReference type="EMBL" id="VSRR010023604">
    <property type="protein sequence ID" value="MPC65625.1"/>
    <property type="molecule type" value="Genomic_DNA"/>
</dbReference>
<proteinExistence type="predicted"/>
<organism evidence="1 2">
    <name type="scientific">Portunus trituberculatus</name>
    <name type="common">Swimming crab</name>
    <name type="synonym">Neptunus trituberculatus</name>
    <dbReference type="NCBI Taxonomy" id="210409"/>
    <lineage>
        <taxon>Eukaryota</taxon>
        <taxon>Metazoa</taxon>
        <taxon>Ecdysozoa</taxon>
        <taxon>Arthropoda</taxon>
        <taxon>Crustacea</taxon>
        <taxon>Multicrustacea</taxon>
        <taxon>Malacostraca</taxon>
        <taxon>Eumalacostraca</taxon>
        <taxon>Eucarida</taxon>
        <taxon>Decapoda</taxon>
        <taxon>Pleocyemata</taxon>
        <taxon>Brachyura</taxon>
        <taxon>Eubrachyura</taxon>
        <taxon>Portunoidea</taxon>
        <taxon>Portunidae</taxon>
        <taxon>Portuninae</taxon>
        <taxon>Portunus</taxon>
    </lineage>
</organism>
<dbReference type="Proteomes" id="UP000324222">
    <property type="component" value="Unassembled WGS sequence"/>
</dbReference>
<accession>A0A5B7H7J6</accession>
<dbReference type="AlphaFoldDB" id="A0A5B7H7J6"/>
<gene>
    <name evidence="1" type="ORF">E2C01_059763</name>
</gene>
<sequence length="106" mass="11616">MITATTNNITPDTIIFLRRLALGHTYAGQPAVNRAPPCLPFRDARGAPWSLAASISRPGWTAPKTAFTDTLSRRKFIVVRPSLLLFPLPRWMLSGADWDEGRGIGG</sequence>
<name>A0A5B7H7J6_PORTR</name>
<evidence type="ECO:0000313" key="2">
    <source>
        <dbReference type="Proteomes" id="UP000324222"/>
    </source>
</evidence>
<reference evidence="1 2" key="1">
    <citation type="submission" date="2019-05" db="EMBL/GenBank/DDBJ databases">
        <title>Another draft genome of Portunus trituberculatus and its Hox gene families provides insights of decapod evolution.</title>
        <authorList>
            <person name="Jeong J.-H."/>
            <person name="Song I."/>
            <person name="Kim S."/>
            <person name="Choi T."/>
            <person name="Kim D."/>
            <person name="Ryu S."/>
            <person name="Kim W."/>
        </authorList>
    </citation>
    <scope>NUCLEOTIDE SEQUENCE [LARGE SCALE GENOMIC DNA]</scope>
    <source>
        <tissue evidence="1">Muscle</tissue>
    </source>
</reference>
<evidence type="ECO:0000313" key="1">
    <source>
        <dbReference type="EMBL" id="MPC65625.1"/>
    </source>
</evidence>
<keyword evidence="2" id="KW-1185">Reference proteome</keyword>
<protein>
    <submittedName>
        <fullName evidence="1">Uncharacterized protein</fullName>
    </submittedName>
</protein>
<comment type="caution">
    <text evidence="1">The sequence shown here is derived from an EMBL/GenBank/DDBJ whole genome shotgun (WGS) entry which is preliminary data.</text>
</comment>